<dbReference type="Proteomes" id="UP000065473">
    <property type="component" value="Chromosome"/>
</dbReference>
<protein>
    <submittedName>
        <fullName evidence="2">ATPase</fullName>
    </submittedName>
</protein>
<dbReference type="STRING" id="1435377.SUSAZ_07325"/>
<dbReference type="InterPro" id="IPR012508">
    <property type="entry name" value="ATPase_A1-cplx_e-su"/>
</dbReference>
<evidence type="ECO:0000313" key="4">
    <source>
        <dbReference type="Proteomes" id="UP000065473"/>
    </source>
</evidence>
<gene>
    <name evidence="1" type="ORF">ATY89_10350</name>
    <name evidence="2" type="ORF">ATZ20_01905</name>
</gene>
<evidence type="ECO:0000313" key="2">
    <source>
        <dbReference type="EMBL" id="ALU31020.1"/>
    </source>
</evidence>
<dbReference type="EMBL" id="CP013694">
    <property type="protein sequence ID" value="ALU30302.1"/>
    <property type="molecule type" value="Genomic_DNA"/>
</dbReference>
<proteinExistence type="predicted"/>
<dbReference type="GeneID" id="14552044"/>
<evidence type="ECO:0000313" key="1">
    <source>
        <dbReference type="EMBL" id="ALU30302.1"/>
    </source>
</evidence>
<dbReference type="AlphaFoldDB" id="A0A0U3HJE7"/>
<accession>A0A0U3HJE7</accession>
<organism evidence="2 3">
    <name type="scientific">Sulfolobus acidocaldarius</name>
    <dbReference type="NCBI Taxonomy" id="2285"/>
    <lineage>
        <taxon>Archaea</taxon>
        <taxon>Thermoproteota</taxon>
        <taxon>Thermoprotei</taxon>
        <taxon>Sulfolobales</taxon>
        <taxon>Sulfolobaceae</taxon>
        <taxon>Sulfolobus</taxon>
    </lineage>
</organism>
<dbReference type="GO" id="GO:0015986">
    <property type="term" value="P:proton motive force-driven ATP synthesis"/>
    <property type="evidence" value="ECO:0007669"/>
    <property type="project" value="InterPro"/>
</dbReference>
<dbReference type="EMBL" id="CP013695">
    <property type="protein sequence ID" value="ALU31020.1"/>
    <property type="molecule type" value="Genomic_DNA"/>
</dbReference>
<dbReference type="RefSeq" id="WP_015385632.1">
    <property type="nucleotide sequence ID" value="NZ_BHWZ01000003.1"/>
</dbReference>
<name>A0A0U3HJE7_9CREN</name>
<dbReference type="PaxDb" id="1435377-SUSAZ_07325"/>
<dbReference type="GO" id="GO:0042626">
    <property type="term" value="F:ATPase-coupled transmembrane transporter activity"/>
    <property type="evidence" value="ECO:0007669"/>
    <property type="project" value="InterPro"/>
</dbReference>
<reference evidence="3 4" key="1">
    <citation type="submission" date="2015-12" db="EMBL/GenBank/DDBJ databases">
        <title>A stable core within a dynamic pangenome in Sulfolobus acidocaldarius.</title>
        <authorList>
            <person name="Anderson R."/>
            <person name="Kouris A."/>
            <person name="Seward C."/>
            <person name="Campbell K."/>
            <person name="Whitaker R."/>
        </authorList>
    </citation>
    <scope>NUCLEOTIDE SEQUENCE [LARGE SCALE GENOMIC DNA]</scope>
    <source>
        <strain evidence="1 4">GG12-C01-09</strain>
        <strain evidence="2 3">NG05B_CO5_07</strain>
    </source>
</reference>
<dbReference type="Proteomes" id="UP000060043">
    <property type="component" value="Chromosome"/>
</dbReference>
<evidence type="ECO:0000313" key="3">
    <source>
        <dbReference type="Proteomes" id="UP000060043"/>
    </source>
</evidence>
<dbReference type="Pfam" id="PF08112">
    <property type="entry name" value="ATP-synt_E_2"/>
    <property type="match status" value="1"/>
</dbReference>
<sequence length="53" mass="6354">MAETYINELKSKLDARKKEILSQLNEEYNKILKSRFEDLESVKRNILKEVQNI</sequence>
<dbReference type="GO" id="GO:0033178">
    <property type="term" value="C:proton-transporting two-sector ATPase complex, catalytic domain"/>
    <property type="evidence" value="ECO:0007669"/>
    <property type="project" value="InterPro"/>
</dbReference>